<protein>
    <submittedName>
        <fullName evidence="1">Uncharacterized protein</fullName>
    </submittedName>
</protein>
<keyword evidence="2" id="KW-1185">Reference proteome</keyword>
<sequence length="68" mass="7619">MRELCDGEPPYCYLHLLPIFSTSLLHFTYIYHKFGWLCQAIGLVKIAASPKEGEMAAQNVDGKKSSVT</sequence>
<comment type="caution">
    <text evidence="1">The sequence shown here is derived from an EMBL/GenBank/DDBJ whole genome shotgun (WGS) entry which is preliminary data.</text>
</comment>
<dbReference type="EMBL" id="LHQQ01000127">
    <property type="protein sequence ID" value="KOS41600.1"/>
    <property type="molecule type" value="Genomic_DNA"/>
</dbReference>
<organism evidence="1 2">
    <name type="scientific">Penicillium nordicum</name>
    <dbReference type="NCBI Taxonomy" id="229535"/>
    <lineage>
        <taxon>Eukaryota</taxon>
        <taxon>Fungi</taxon>
        <taxon>Dikarya</taxon>
        <taxon>Ascomycota</taxon>
        <taxon>Pezizomycotina</taxon>
        <taxon>Eurotiomycetes</taxon>
        <taxon>Eurotiomycetidae</taxon>
        <taxon>Eurotiales</taxon>
        <taxon>Aspergillaceae</taxon>
        <taxon>Penicillium</taxon>
    </lineage>
</organism>
<name>A0A0M8P6V3_9EURO</name>
<accession>A0A0M8P6V3</accession>
<evidence type="ECO:0000313" key="2">
    <source>
        <dbReference type="Proteomes" id="UP000037696"/>
    </source>
</evidence>
<evidence type="ECO:0000313" key="1">
    <source>
        <dbReference type="EMBL" id="KOS41600.1"/>
    </source>
</evidence>
<dbReference type="AlphaFoldDB" id="A0A0M8P6V3"/>
<reference evidence="1 2" key="1">
    <citation type="submission" date="2015-08" db="EMBL/GenBank/DDBJ databases">
        <title>Genome sequencing of Penicillium nordicum.</title>
        <authorList>
            <person name="Nguyen H.D."/>
            <person name="Seifert K.A."/>
        </authorList>
    </citation>
    <scope>NUCLEOTIDE SEQUENCE [LARGE SCALE GENOMIC DNA]</scope>
    <source>
        <strain evidence="1 2">DAOMC 185683</strain>
    </source>
</reference>
<proteinExistence type="predicted"/>
<dbReference type="Proteomes" id="UP000037696">
    <property type="component" value="Unassembled WGS sequence"/>
</dbReference>
<gene>
    <name evidence="1" type="ORF">ACN38_g7516</name>
</gene>